<accession>A0AAU8GIJ4</accession>
<gene>
    <name evidence="1" type="ORF">DSCPLJFW_CDS0192</name>
</gene>
<evidence type="ECO:0000313" key="1">
    <source>
        <dbReference type="EMBL" id="XCH41842.1"/>
    </source>
</evidence>
<sequence>MLFYACSEVYSIFLAFMPPWHWNGTACQGGVTSFSE</sequence>
<proteinExistence type="predicted"/>
<name>A0AAU8GIJ4_9CAUD</name>
<protein>
    <submittedName>
        <fullName evidence="1">Uncharacterized protein</fullName>
    </submittedName>
</protein>
<dbReference type="EMBL" id="PP856729">
    <property type="protein sequence ID" value="XCH41842.1"/>
    <property type="molecule type" value="Genomic_DNA"/>
</dbReference>
<organism evidence="1">
    <name type="scientific">Salmonella phage vB_STmST313_KE31</name>
    <dbReference type="NCBI Taxonomy" id="3161181"/>
    <lineage>
        <taxon>Viruses</taxon>
        <taxon>Duplodnaviria</taxon>
        <taxon>Heunggongvirae</taxon>
        <taxon>Uroviricota</taxon>
        <taxon>Caudoviricetes</taxon>
        <taxon>Pantevenvirales</taxon>
        <taxon>Ackermannviridae</taxon>
        <taxon>Cvivirinae</taxon>
        <taxon>Kuttervirus</taxon>
    </lineage>
</organism>
<reference evidence="1" key="1">
    <citation type="submission" date="2024-05" db="EMBL/GenBank/DDBJ databases">
        <authorList>
            <person name="Mugo M.M."/>
            <person name="Musyoki A.M."/>
            <person name="Makumi A.M."/>
            <person name="Mutai I."/>
            <person name="Drechsel O."/>
            <person name="Kering K.K."/>
            <person name="Muturi P."/>
            <person name="Mbae C.K."/>
            <person name="Kariuki S.M."/>
        </authorList>
    </citation>
    <scope>NUCLEOTIDE SEQUENCE</scope>
</reference>